<keyword evidence="2" id="KW-1185">Reference proteome</keyword>
<comment type="caution">
    <text evidence="1">The sequence shown here is derived from an EMBL/GenBank/DDBJ whole genome shotgun (WGS) entry which is preliminary data.</text>
</comment>
<evidence type="ECO:0008006" key="3">
    <source>
        <dbReference type="Google" id="ProtNLM"/>
    </source>
</evidence>
<reference evidence="1 2" key="1">
    <citation type="submission" date="2018-06" db="EMBL/GenBank/DDBJ databases">
        <title>The Genome of Cuscuta australis (Dodder) Provides Insight into the Evolution of Plant Parasitism.</title>
        <authorList>
            <person name="Liu H."/>
        </authorList>
    </citation>
    <scope>NUCLEOTIDE SEQUENCE [LARGE SCALE GENOMIC DNA]</scope>
    <source>
        <strain evidence="2">cv. Yunnan</strain>
        <tissue evidence="1">Vines</tissue>
    </source>
</reference>
<dbReference type="GO" id="GO:0000712">
    <property type="term" value="P:resolution of meiotic recombination intermediates"/>
    <property type="evidence" value="ECO:0007669"/>
    <property type="project" value="InterPro"/>
</dbReference>
<dbReference type="InterPro" id="IPR010994">
    <property type="entry name" value="RuvA_2-like"/>
</dbReference>
<organism evidence="1 2">
    <name type="scientific">Cuscuta australis</name>
    <dbReference type="NCBI Taxonomy" id="267555"/>
    <lineage>
        <taxon>Eukaryota</taxon>
        <taxon>Viridiplantae</taxon>
        <taxon>Streptophyta</taxon>
        <taxon>Embryophyta</taxon>
        <taxon>Tracheophyta</taxon>
        <taxon>Spermatophyta</taxon>
        <taxon>Magnoliopsida</taxon>
        <taxon>eudicotyledons</taxon>
        <taxon>Gunneridae</taxon>
        <taxon>Pentapetalae</taxon>
        <taxon>asterids</taxon>
        <taxon>lamiids</taxon>
        <taxon>Solanales</taxon>
        <taxon>Convolvulaceae</taxon>
        <taxon>Cuscuteae</taxon>
        <taxon>Cuscuta</taxon>
        <taxon>Cuscuta subgen. Grammica</taxon>
        <taxon>Cuscuta sect. Cleistogrammica</taxon>
    </lineage>
</organism>
<dbReference type="SUPFAM" id="SSF47781">
    <property type="entry name" value="RuvA domain 2-like"/>
    <property type="match status" value="1"/>
</dbReference>
<name>A0A328D374_9ASTE</name>
<dbReference type="PANTHER" id="PTHR37394:SF1">
    <property type="entry name" value="PROTEIN PARTING DANCERS"/>
    <property type="match status" value="1"/>
</dbReference>
<sequence length="272" mass="30318">MDPKVKLGSIAFPVDVDSSRGEAMEIGSRFAKPSTFHTDSYKPTGAGFNGVFMMSKTWRDGQHPSFLNFVSSFLQENSFRLNIVPIAPDIIINCGGVSVAFIFVTNWDSAKTASLFCRVKKLKGQFANLYVVVTLPTREQNDSFNCSYFKYNMELGKPTFVPVSNLEMGLEKIVKIAHARGVCKKRNAVEKMKAEKEKSVQAMDAYLKVVTSIPGIDKHDANALYQAIGSIEAIAKASKQCILDNTDLSVEKAERISMFFRDLKYSLRPKIK</sequence>
<dbReference type="Proteomes" id="UP000249390">
    <property type="component" value="Unassembled WGS sequence"/>
</dbReference>
<gene>
    <name evidence="1" type="ORF">DM860_008066</name>
</gene>
<dbReference type="InterPro" id="IPR039172">
    <property type="entry name" value="PTD"/>
</dbReference>
<proteinExistence type="predicted"/>
<evidence type="ECO:0000313" key="1">
    <source>
        <dbReference type="EMBL" id="RAL39926.1"/>
    </source>
</evidence>
<dbReference type="AlphaFoldDB" id="A0A328D374"/>
<evidence type="ECO:0000313" key="2">
    <source>
        <dbReference type="Proteomes" id="UP000249390"/>
    </source>
</evidence>
<dbReference type="PANTHER" id="PTHR37394">
    <property type="entry name" value="PROTEIN PARTING DANCERS"/>
    <property type="match status" value="1"/>
</dbReference>
<protein>
    <recommendedName>
        <fullName evidence="3">DisA/LigA helix-hairpin-helix motif domain-containing protein</fullName>
    </recommendedName>
</protein>
<accession>A0A328D374</accession>
<dbReference type="Pfam" id="PF14520">
    <property type="entry name" value="HHH_5"/>
    <property type="match status" value="1"/>
</dbReference>
<dbReference type="Gene3D" id="1.10.150.20">
    <property type="entry name" value="5' to 3' exonuclease, C-terminal subdomain"/>
    <property type="match status" value="1"/>
</dbReference>
<dbReference type="EMBL" id="NQVE01000195">
    <property type="protein sequence ID" value="RAL39926.1"/>
    <property type="molecule type" value="Genomic_DNA"/>
</dbReference>